<dbReference type="Proteomes" id="UP000027195">
    <property type="component" value="Unassembled WGS sequence"/>
</dbReference>
<feature type="region of interest" description="Disordered" evidence="1">
    <location>
        <begin position="150"/>
        <end position="298"/>
    </location>
</feature>
<dbReference type="Gene3D" id="3.10.260.10">
    <property type="entry name" value="Transcription regulator HTH, APSES-type DNA-binding domain"/>
    <property type="match status" value="1"/>
</dbReference>
<protein>
    <recommendedName>
        <fullName evidence="2">HTH APSES-type domain-containing protein</fullName>
    </recommendedName>
</protein>
<gene>
    <name evidence="3" type="ORF">BOTBODRAFT_27861</name>
</gene>
<organism evidence="3 4">
    <name type="scientific">Botryobasidium botryosum (strain FD-172 SS1)</name>
    <dbReference type="NCBI Taxonomy" id="930990"/>
    <lineage>
        <taxon>Eukaryota</taxon>
        <taxon>Fungi</taxon>
        <taxon>Dikarya</taxon>
        <taxon>Basidiomycota</taxon>
        <taxon>Agaricomycotina</taxon>
        <taxon>Agaricomycetes</taxon>
        <taxon>Cantharellales</taxon>
        <taxon>Botryobasidiaceae</taxon>
        <taxon>Botryobasidium</taxon>
    </lineage>
</organism>
<evidence type="ECO:0000313" key="4">
    <source>
        <dbReference type="Proteomes" id="UP000027195"/>
    </source>
</evidence>
<sequence>MDPSLHAPHPMPPPGESFSQGARFHPYTTTKHRITKGRYTTAAHPRGYIPAIEYPLNNQWIMMDVDDGYVLWTGIWKALGNSKADIVKMIESQPDLAPQLRRVRGGYLKIQGTWMPYEVALKLARRVAWTIREDLVPLFGPTFPSTCLSPDQPGYGQVLDNPGRRKSRRVSASKGAPMPNESPVQHGQSLDPSMQAYPYAPAAGQGHQPMDISPYPAHYASQTPPAPYPSEAYTFPPAQSHSPHYSPGQERPPRARYSPYPSAGPSNRHSHSSSGPSDAPHLHSQASNSNLLQNSQGGGYNLPPLASIGLESGRGGYPSLPPISSLREGLQPEMDASAVLRRLRIDDGPGGADPYRPSEEYLGTRRRSSSAPPAHLGPPGYGADAMGERPSHSLSTQHERSRTQYDVSVPRGGALRYEDPRAQQQQQQQHPSWSPMNSHSPSPSFGSHREYGSVTDPSPVSPSASWSWSTMRTPNAPPSSHANNDSRWRPQPHISGPADWQLGEGVHSMHGDEGISARDQVINLNSSSSHPSSGHQTMNEPHARAPMRPW</sequence>
<dbReference type="STRING" id="930990.A0A067N680"/>
<feature type="compositionally biased region" description="Polar residues" evidence="1">
    <location>
        <begin position="470"/>
        <end position="485"/>
    </location>
</feature>
<dbReference type="InterPro" id="IPR036887">
    <property type="entry name" value="HTH_APSES_sf"/>
</dbReference>
<feature type="compositionally biased region" description="Low complexity" evidence="1">
    <location>
        <begin position="457"/>
        <end position="469"/>
    </location>
</feature>
<accession>A0A067N680</accession>
<feature type="compositionally biased region" description="Low complexity" evidence="1">
    <location>
        <begin position="255"/>
        <end position="295"/>
    </location>
</feature>
<feature type="domain" description="HTH APSES-type" evidence="2">
    <location>
        <begin position="38"/>
        <end position="150"/>
    </location>
</feature>
<feature type="compositionally biased region" description="Polar residues" evidence="1">
    <location>
        <begin position="182"/>
        <end position="192"/>
    </location>
</feature>
<feature type="compositionally biased region" description="Polar residues" evidence="1">
    <location>
        <begin position="430"/>
        <end position="445"/>
    </location>
</feature>
<dbReference type="InterPro" id="IPR051642">
    <property type="entry name" value="SWI6-like"/>
</dbReference>
<proteinExistence type="predicted"/>
<dbReference type="GO" id="GO:0033309">
    <property type="term" value="C:SBF transcription complex"/>
    <property type="evidence" value="ECO:0007669"/>
    <property type="project" value="TreeGrafter"/>
</dbReference>
<feature type="compositionally biased region" description="Basic and acidic residues" evidence="1">
    <location>
        <begin position="386"/>
        <end position="403"/>
    </location>
</feature>
<evidence type="ECO:0000256" key="1">
    <source>
        <dbReference type="SAM" id="MobiDB-lite"/>
    </source>
</evidence>
<reference evidence="4" key="1">
    <citation type="journal article" date="2014" name="Proc. Natl. Acad. Sci. U.S.A.">
        <title>Extensive sampling of basidiomycete genomes demonstrates inadequacy of the white-rot/brown-rot paradigm for wood decay fungi.</title>
        <authorList>
            <person name="Riley R."/>
            <person name="Salamov A.A."/>
            <person name="Brown D.W."/>
            <person name="Nagy L.G."/>
            <person name="Floudas D."/>
            <person name="Held B.W."/>
            <person name="Levasseur A."/>
            <person name="Lombard V."/>
            <person name="Morin E."/>
            <person name="Otillar R."/>
            <person name="Lindquist E.A."/>
            <person name="Sun H."/>
            <person name="LaButti K.M."/>
            <person name="Schmutz J."/>
            <person name="Jabbour D."/>
            <person name="Luo H."/>
            <person name="Baker S.E."/>
            <person name="Pisabarro A.G."/>
            <person name="Walton J.D."/>
            <person name="Blanchette R.A."/>
            <person name="Henrissat B."/>
            <person name="Martin F."/>
            <person name="Cullen D."/>
            <person name="Hibbett D.S."/>
            <person name="Grigoriev I.V."/>
        </authorList>
    </citation>
    <scope>NUCLEOTIDE SEQUENCE [LARGE SCALE GENOMIC DNA]</scope>
    <source>
        <strain evidence="4">FD-172 SS1</strain>
    </source>
</reference>
<dbReference type="HOGENOM" id="CLU_037454_0_0_1"/>
<dbReference type="InterPro" id="IPR003163">
    <property type="entry name" value="Tscrpt_reg_HTH_APSES-type"/>
</dbReference>
<dbReference type="PANTHER" id="PTHR43828:SF5">
    <property type="entry name" value="TRANSCRIPTIONAL REPRESSOR XBP1"/>
    <property type="match status" value="1"/>
</dbReference>
<dbReference type="PANTHER" id="PTHR43828">
    <property type="entry name" value="ASPARAGINASE"/>
    <property type="match status" value="1"/>
</dbReference>
<feature type="region of interest" description="Disordered" evidence="1">
    <location>
        <begin position="419"/>
        <end position="550"/>
    </location>
</feature>
<name>A0A067N680_BOTB1</name>
<evidence type="ECO:0000259" key="2">
    <source>
        <dbReference type="PROSITE" id="PS51299"/>
    </source>
</evidence>
<dbReference type="OrthoDB" id="5562739at2759"/>
<feature type="compositionally biased region" description="Basic and acidic residues" evidence="1">
    <location>
        <begin position="507"/>
        <end position="516"/>
    </location>
</feature>
<dbReference type="AlphaFoldDB" id="A0A067N680"/>
<dbReference type="GO" id="GO:0030907">
    <property type="term" value="C:MBF transcription complex"/>
    <property type="evidence" value="ECO:0007669"/>
    <property type="project" value="TreeGrafter"/>
</dbReference>
<dbReference type="PROSITE" id="PS51299">
    <property type="entry name" value="HTH_APSES"/>
    <property type="match status" value="1"/>
</dbReference>
<keyword evidence="4" id="KW-1185">Reference proteome</keyword>
<evidence type="ECO:0000313" key="3">
    <source>
        <dbReference type="EMBL" id="KDQ19281.1"/>
    </source>
</evidence>
<dbReference type="EMBL" id="KL198019">
    <property type="protein sequence ID" value="KDQ19281.1"/>
    <property type="molecule type" value="Genomic_DNA"/>
</dbReference>
<dbReference type="GO" id="GO:0000981">
    <property type="term" value="F:DNA-binding transcription factor activity, RNA polymerase II-specific"/>
    <property type="evidence" value="ECO:0007669"/>
    <property type="project" value="UniProtKB-ARBA"/>
</dbReference>
<dbReference type="InParanoid" id="A0A067N680"/>
<dbReference type="GO" id="GO:0003677">
    <property type="term" value="F:DNA binding"/>
    <property type="evidence" value="ECO:0007669"/>
    <property type="project" value="InterPro"/>
</dbReference>
<feature type="region of interest" description="Disordered" evidence="1">
    <location>
        <begin position="1"/>
        <end position="23"/>
    </location>
</feature>
<feature type="region of interest" description="Disordered" evidence="1">
    <location>
        <begin position="345"/>
        <end position="406"/>
    </location>
</feature>
<dbReference type="SUPFAM" id="SSF54616">
    <property type="entry name" value="DNA-binding domain of Mlu1-box binding protein MBP1"/>
    <property type="match status" value="1"/>
</dbReference>